<organism evidence="1 2">
    <name type="scientific">Austropuccinia psidii MF-1</name>
    <dbReference type="NCBI Taxonomy" id="1389203"/>
    <lineage>
        <taxon>Eukaryota</taxon>
        <taxon>Fungi</taxon>
        <taxon>Dikarya</taxon>
        <taxon>Basidiomycota</taxon>
        <taxon>Pucciniomycotina</taxon>
        <taxon>Pucciniomycetes</taxon>
        <taxon>Pucciniales</taxon>
        <taxon>Sphaerophragmiaceae</taxon>
        <taxon>Austropuccinia</taxon>
    </lineage>
</organism>
<accession>A0A9Q3GGT1</accession>
<reference evidence="1" key="1">
    <citation type="submission" date="2021-03" db="EMBL/GenBank/DDBJ databases">
        <title>Draft genome sequence of rust myrtle Austropuccinia psidii MF-1, a brazilian biotype.</title>
        <authorList>
            <person name="Quecine M.C."/>
            <person name="Pachon D.M.R."/>
            <person name="Bonatelli M.L."/>
            <person name="Correr F.H."/>
            <person name="Franceschini L.M."/>
            <person name="Leite T.F."/>
            <person name="Margarido G.R.A."/>
            <person name="Almeida C.A."/>
            <person name="Ferrarezi J.A."/>
            <person name="Labate C.A."/>
        </authorList>
    </citation>
    <scope>NUCLEOTIDE SEQUENCE</scope>
    <source>
        <strain evidence="1">MF-1</strain>
    </source>
</reference>
<gene>
    <name evidence="1" type="ORF">O181_006658</name>
</gene>
<name>A0A9Q3GGT1_9BASI</name>
<keyword evidence="2" id="KW-1185">Reference proteome</keyword>
<evidence type="ECO:0000313" key="1">
    <source>
        <dbReference type="EMBL" id="MBW0466943.1"/>
    </source>
</evidence>
<proteinExistence type="predicted"/>
<dbReference type="EMBL" id="AVOT02001438">
    <property type="protein sequence ID" value="MBW0466943.1"/>
    <property type="molecule type" value="Genomic_DNA"/>
</dbReference>
<dbReference type="AlphaFoldDB" id="A0A9Q3GGT1"/>
<comment type="caution">
    <text evidence="1">The sequence shown here is derived from an EMBL/GenBank/DDBJ whole genome shotgun (WGS) entry which is preliminary data.</text>
</comment>
<dbReference type="Proteomes" id="UP000765509">
    <property type="component" value="Unassembled WGS sequence"/>
</dbReference>
<protein>
    <submittedName>
        <fullName evidence="1">Uncharacterized protein</fullName>
    </submittedName>
</protein>
<sequence>MEDYRTSTSPQMLANNFKALIESTEADIASITAFRAEKLPTRSSRDIPVSVQELVYGRNTEGVGTFSNPLDRKNELISPSKEVLRTRKNRGPFERLEPNFCQRASPTDKSLVDIVMNVWISYMCKMLKFRKPNLPEVNFIHLDHLVSLIL</sequence>
<evidence type="ECO:0000313" key="2">
    <source>
        <dbReference type="Proteomes" id="UP000765509"/>
    </source>
</evidence>